<accession>A0A3R7PCM9</accession>
<reference evidence="2 3" key="2">
    <citation type="submission" date="2019-01" db="EMBL/GenBank/DDBJ databases">
        <title>The decoding of complex shrimp genome reveals the adaptation for benthos swimmer, frequently molting mechanism and breeding impact on genome.</title>
        <authorList>
            <person name="Sun Y."/>
            <person name="Gao Y."/>
            <person name="Yu Y."/>
        </authorList>
    </citation>
    <scope>NUCLEOTIDE SEQUENCE [LARGE SCALE GENOMIC DNA]</scope>
    <source>
        <tissue evidence="2">Muscle</tissue>
    </source>
</reference>
<reference evidence="2 3" key="1">
    <citation type="submission" date="2018-04" db="EMBL/GenBank/DDBJ databases">
        <authorList>
            <person name="Zhang X."/>
            <person name="Yuan J."/>
            <person name="Li F."/>
            <person name="Xiang J."/>
        </authorList>
    </citation>
    <scope>NUCLEOTIDE SEQUENCE [LARGE SCALE GENOMIC DNA]</scope>
    <source>
        <tissue evidence="2">Muscle</tissue>
    </source>
</reference>
<organism evidence="2 3">
    <name type="scientific">Penaeus vannamei</name>
    <name type="common">Whiteleg shrimp</name>
    <name type="synonym">Litopenaeus vannamei</name>
    <dbReference type="NCBI Taxonomy" id="6689"/>
    <lineage>
        <taxon>Eukaryota</taxon>
        <taxon>Metazoa</taxon>
        <taxon>Ecdysozoa</taxon>
        <taxon>Arthropoda</taxon>
        <taxon>Crustacea</taxon>
        <taxon>Multicrustacea</taxon>
        <taxon>Malacostraca</taxon>
        <taxon>Eumalacostraca</taxon>
        <taxon>Eucarida</taxon>
        <taxon>Decapoda</taxon>
        <taxon>Dendrobranchiata</taxon>
        <taxon>Penaeoidea</taxon>
        <taxon>Penaeidae</taxon>
        <taxon>Penaeus</taxon>
    </lineage>
</organism>
<feature type="transmembrane region" description="Helical" evidence="1">
    <location>
        <begin position="312"/>
        <end position="332"/>
    </location>
</feature>
<evidence type="ECO:0000313" key="2">
    <source>
        <dbReference type="EMBL" id="ROT82006.1"/>
    </source>
</evidence>
<keyword evidence="1" id="KW-0812">Transmembrane</keyword>
<gene>
    <name evidence="2" type="ORF">C7M84_024836</name>
</gene>
<feature type="transmembrane region" description="Helical" evidence="1">
    <location>
        <begin position="160"/>
        <end position="180"/>
    </location>
</feature>
<feature type="transmembrane region" description="Helical" evidence="1">
    <location>
        <begin position="80"/>
        <end position="99"/>
    </location>
</feature>
<keyword evidence="1" id="KW-1133">Transmembrane helix</keyword>
<keyword evidence="3" id="KW-1185">Reference proteome</keyword>
<feature type="transmembrane region" description="Helical" evidence="1">
    <location>
        <begin position="45"/>
        <end position="68"/>
    </location>
</feature>
<name>A0A3R7PCM9_PENVA</name>
<feature type="transmembrane region" description="Helical" evidence="1">
    <location>
        <begin position="549"/>
        <end position="572"/>
    </location>
</feature>
<comment type="caution">
    <text evidence="2">The sequence shown here is derived from an EMBL/GenBank/DDBJ whole genome shotgun (WGS) entry which is preliminary data.</text>
</comment>
<feature type="transmembrane region" description="Helical" evidence="1">
    <location>
        <begin position="578"/>
        <end position="595"/>
    </location>
</feature>
<feature type="transmembrane region" description="Helical" evidence="1">
    <location>
        <begin position="127"/>
        <end position="148"/>
    </location>
</feature>
<dbReference type="Proteomes" id="UP000283509">
    <property type="component" value="Unassembled WGS sequence"/>
</dbReference>
<feature type="transmembrane region" description="Helical" evidence="1">
    <location>
        <begin position="416"/>
        <end position="436"/>
    </location>
</feature>
<proteinExistence type="predicted"/>
<sequence>MAIWLRSLKKHAGIDLSAVSSRSRALTFALYARPRDRLETAPPTLSNALPILSLFLPSFQSPAISFLYPVHPFLRFLPSFPIVLISPFFILSIPFLRFLPSFQSPCHSFVHPFLRFLPSFNRPPSPFFILSIPFLNSFFFPIVFISPFLSCPSHFSDPSFFPIALPSPFFILSIPFLRFLPSFQSPCHLLSLSCPSHFSDSFLLSNRLHISFLYPVHPISQIPSFFPIALPSPFFILSIPFLRFLPSFQSSSYLLSLSCPSHFSDSFFLSNRLHISFLYPVHPISQIPSFFPNRLHISFLYPVHPISQIPSFFPIVFISPFFILSIPFLRFLPSFQSSSYLLSLSCPSHFSDSFLLSNRPAISFLYPVHPISQIPSFLSNRLHISFFPSIPSQIPSFFPIALPSPFFILSIPFLRFLPSFPIVFIFLSLSCPSHFSDSFLLSNRFDISFLYPVHPFLRFLPSFPIALPSPFFILSIPFLRFLPSFQSSCHLLSLSCPSHFSDSFLPFQSSFISLSLSCPSHIFSDFILLFQLACNSPLLLSCPSPFSQILLFLPIASSVSSFLFLFCVPHFLIFSDSFLSLSQSLFIIFSFLCLVHPHPFLRFLPSFLNRPANLLSCILSMPISRDSFSSFRIVFISSPFFIPVHPRISQFLPSFPIGLHYLRFLVSVSSISQIPSFLSNRSSIIFLSLFLSIPISSDSFLLLQCLHYLPFLYPVHPLSIPSFFPIVTILLSLSCPSPQFSDSFLPFQSLNLLFISVHPISQDPFQYPFQAPASPFFSCPSHFSDPSSFLSLPSPFFILSIPYLLSGWQTTAQGNDVVEPVTSRRETFSGDTCPPPFELRSALVSFRRARWAGRRARWSAQAARWIAQRRKLDSKDRWNLRPLGF</sequence>
<protein>
    <submittedName>
        <fullName evidence="2">Uncharacterized protein</fullName>
    </submittedName>
</protein>
<dbReference type="EMBL" id="QCYY01000897">
    <property type="protein sequence ID" value="ROT82006.1"/>
    <property type="molecule type" value="Genomic_DNA"/>
</dbReference>
<evidence type="ECO:0000313" key="3">
    <source>
        <dbReference type="Proteomes" id="UP000283509"/>
    </source>
</evidence>
<dbReference type="AlphaFoldDB" id="A0A3R7PCM9"/>
<evidence type="ECO:0000256" key="1">
    <source>
        <dbReference type="SAM" id="Phobius"/>
    </source>
</evidence>
<feature type="transmembrane region" description="Helical" evidence="1">
    <location>
        <begin position="456"/>
        <end position="479"/>
    </location>
</feature>
<keyword evidence="1" id="KW-0472">Membrane</keyword>